<accession>A0A4Y2L6E1</accession>
<dbReference type="OrthoDB" id="6611281at2759"/>
<organism evidence="1 2">
    <name type="scientific">Araneus ventricosus</name>
    <name type="common">Orbweaver spider</name>
    <name type="synonym">Epeira ventricosa</name>
    <dbReference type="NCBI Taxonomy" id="182803"/>
    <lineage>
        <taxon>Eukaryota</taxon>
        <taxon>Metazoa</taxon>
        <taxon>Ecdysozoa</taxon>
        <taxon>Arthropoda</taxon>
        <taxon>Chelicerata</taxon>
        <taxon>Arachnida</taxon>
        <taxon>Araneae</taxon>
        <taxon>Araneomorphae</taxon>
        <taxon>Entelegynae</taxon>
        <taxon>Araneoidea</taxon>
        <taxon>Araneidae</taxon>
        <taxon>Araneus</taxon>
    </lineage>
</organism>
<dbReference type="Proteomes" id="UP000499080">
    <property type="component" value="Unassembled WGS sequence"/>
</dbReference>
<protein>
    <submittedName>
        <fullName evidence="1">Uncharacterized protein</fullName>
    </submittedName>
</protein>
<name>A0A4Y2L6E1_ARAVE</name>
<sequence length="101" mass="11715">MASPQEQGQVVAWFIEYKSGTQVRRKFRTTYSQSPPSRPTIYECHERFMTTEVLVEKEFPQLCPPEAFRNRNPLVVFNTQRWGGRSSNDGCFFFACDVVIG</sequence>
<comment type="caution">
    <text evidence="1">The sequence shown here is derived from an EMBL/GenBank/DDBJ whole genome shotgun (WGS) entry which is preliminary data.</text>
</comment>
<dbReference type="AlphaFoldDB" id="A0A4Y2L6E1"/>
<reference evidence="1 2" key="1">
    <citation type="journal article" date="2019" name="Sci. Rep.">
        <title>Orb-weaving spider Araneus ventricosus genome elucidates the spidroin gene catalogue.</title>
        <authorList>
            <person name="Kono N."/>
            <person name="Nakamura H."/>
            <person name="Ohtoshi R."/>
            <person name="Moran D.A.P."/>
            <person name="Shinohara A."/>
            <person name="Yoshida Y."/>
            <person name="Fujiwara M."/>
            <person name="Mori M."/>
            <person name="Tomita M."/>
            <person name="Arakawa K."/>
        </authorList>
    </citation>
    <scope>NUCLEOTIDE SEQUENCE [LARGE SCALE GENOMIC DNA]</scope>
</reference>
<proteinExistence type="predicted"/>
<evidence type="ECO:0000313" key="1">
    <source>
        <dbReference type="EMBL" id="GBN10094.1"/>
    </source>
</evidence>
<evidence type="ECO:0000313" key="2">
    <source>
        <dbReference type="Proteomes" id="UP000499080"/>
    </source>
</evidence>
<keyword evidence="2" id="KW-1185">Reference proteome</keyword>
<dbReference type="EMBL" id="BGPR01005428">
    <property type="protein sequence ID" value="GBN10094.1"/>
    <property type="molecule type" value="Genomic_DNA"/>
</dbReference>
<gene>
    <name evidence="1" type="ORF">AVEN_145221_1</name>
</gene>